<dbReference type="SUPFAM" id="SSF50685">
    <property type="entry name" value="Barwin-like endoglucanases"/>
    <property type="match status" value="1"/>
</dbReference>
<reference evidence="1 2" key="1">
    <citation type="journal article" date="2015" name="Genome Biol. Evol.">
        <title>Phylogenomic analyses indicate that early fungi evolved digesting cell walls of algal ancestors of land plants.</title>
        <authorList>
            <person name="Chang Y."/>
            <person name="Wang S."/>
            <person name="Sekimoto S."/>
            <person name="Aerts A.L."/>
            <person name="Choi C."/>
            <person name="Clum A."/>
            <person name="LaButti K.M."/>
            <person name="Lindquist E.A."/>
            <person name="Yee Ngan C."/>
            <person name="Ohm R.A."/>
            <person name="Salamov A.A."/>
            <person name="Grigoriev I.V."/>
            <person name="Spatafora J.W."/>
            <person name="Berbee M.L."/>
        </authorList>
    </citation>
    <scope>NUCLEOTIDE SEQUENCE [LARGE SCALE GENOMIC DNA]</scope>
    <source>
        <strain evidence="1 2">JEL478</strain>
    </source>
</reference>
<dbReference type="Gene3D" id="2.40.40.10">
    <property type="entry name" value="RlpA-like domain"/>
    <property type="match status" value="1"/>
</dbReference>
<dbReference type="EMBL" id="KQ965788">
    <property type="protein sequence ID" value="KXS12369.1"/>
    <property type="molecule type" value="Genomic_DNA"/>
</dbReference>
<accession>A0A139A6T2</accession>
<evidence type="ECO:0000313" key="2">
    <source>
        <dbReference type="Proteomes" id="UP000070544"/>
    </source>
</evidence>
<dbReference type="OrthoDB" id="2747466at2759"/>
<gene>
    <name evidence="1" type="ORF">M427DRAFT_396496</name>
</gene>
<sequence>MMNNDWCGVQVCISYAPTGRTTTAVIKDMCPDAVCPYGHMDTTPAVWDALGIPTSMGLVTSGVTVSFGWRVVGVVGAGVVGGLRRWLFCIGVDEP</sequence>
<evidence type="ECO:0008006" key="3">
    <source>
        <dbReference type="Google" id="ProtNLM"/>
    </source>
</evidence>
<dbReference type="CDD" id="cd22191">
    <property type="entry name" value="DPBB_RlpA_EXP_N-like"/>
    <property type="match status" value="1"/>
</dbReference>
<dbReference type="Proteomes" id="UP000070544">
    <property type="component" value="Unassembled WGS sequence"/>
</dbReference>
<dbReference type="InterPro" id="IPR036908">
    <property type="entry name" value="RlpA-like_sf"/>
</dbReference>
<protein>
    <recommendedName>
        <fullName evidence="3">RlpA-like protein double-psi beta-barrel domain-containing protein</fullName>
    </recommendedName>
</protein>
<name>A0A139A6T2_GONPJ</name>
<dbReference type="AlphaFoldDB" id="A0A139A6T2"/>
<proteinExistence type="predicted"/>
<keyword evidence="2" id="KW-1185">Reference proteome</keyword>
<organism evidence="1 2">
    <name type="scientific">Gonapodya prolifera (strain JEL478)</name>
    <name type="common">Monoblepharis prolifera</name>
    <dbReference type="NCBI Taxonomy" id="1344416"/>
    <lineage>
        <taxon>Eukaryota</taxon>
        <taxon>Fungi</taxon>
        <taxon>Fungi incertae sedis</taxon>
        <taxon>Chytridiomycota</taxon>
        <taxon>Chytridiomycota incertae sedis</taxon>
        <taxon>Monoblepharidomycetes</taxon>
        <taxon>Monoblepharidales</taxon>
        <taxon>Gonapodyaceae</taxon>
        <taxon>Gonapodya</taxon>
    </lineage>
</organism>
<evidence type="ECO:0000313" key="1">
    <source>
        <dbReference type="EMBL" id="KXS12369.1"/>
    </source>
</evidence>